<gene>
    <name evidence="3" type="ORF">PICMEDRAFT_14330</name>
</gene>
<feature type="transmembrane region" description="Helical" evidence="2">
    <location>
        <begin position="110"/>
        <end position="131"/>
    </location>
</feature>
<organism evidence="3 4">
    <name type="scientific">Pichia membranifaciens NRRL Y-2026</name>
    <dbReference type="NCBI Taxonomy" id="763406"/>
    <lineage>
        <taxon>Eukaryota</taxon>
        <taxon>Fungi</taxon>
        <taxon>Dikarya</taxon>
        <taxon>Ascomycota</taxon>
        <taxon>Saccharomycotina</taxon>
        <taxon>Pichiomycetes</taxon>
        <taxon>Pichiales</taxon>
        <taxon>Pichiaceae</taxon>
        <taxon>Pichia</taxon>
    </lineage>
</organism>
<keyword evidence="2" id="KW-1133">Transmembrane helix</keyword>
<accession>A0A1E3NRQ1</accession>
<proteinExistence type="predicted"/>
<sequence>MKEKQTKELERHERARAHQARREKAQKYLGYSDFLNSSECDSNGYRFDETDDFHKLDEAGWNRVVGFVLVRIVSPLILVVQGIVVGLVLWRVYDLDFSPTGVLAQQNCLPWVAGALSLNAFLVHGLSKHVFFCKSYYKPRASHGPSKT</sequence>
<evidence type="ECO:0000313" key="4">
    <source>
        <dbReference type="Proteomes" id="UP000094455"/>
    </source>
</evidence>
<feature type="transmembrane region" description="Helical" evidence="2">
    <location>
        <begin position="64"/>
        <end position="90"/>
    </location>
</feature>
<evidence type="ECO:0000256" key="1">
    <source>
        <dbReference type="SAM" id="MobiDB-lite"/>
    </source>
</evidence>
<protein>
    <submittedName>
        <fullName evidence="3">Uncharacterized protein</fullName>
    </submittedName>
</protein>
<dbReference type="RefSeq" id="XP_019019910.1">
    <property type="nucleotide sequence ID" value="XM_019160328.1"/>
</dbReference>
<evidence type="ECO:0000313" key="3">
    <source>
        <dbReference type="EMBL" id="ODQ48797.1"/>
    </source>
</evidence>
<keyword evidence="2" id="KW-0812">Transmembrane</keyword>
<keyword evidence="2" id="KW-0472">Membrane</keyword>
<reference evidence="3 4" key="1">
    <citation type="journal article" date="2016" name="Proc. Natl. Acad. Sci. U.S.A.">
        <title>Comparative genomics of biotechnologically important yeasts.</title>
        <authorList>
            <person name="Riley R."/>
            <person name="Haridas S."/>
            <person name="Wolfe K.H."/>
            <person name="Lopes M.R."/>
            <person name="Hittinger C.T."/>
            <person name="Goeker M."/>
            <person name="Salamov A.A."/>
            <person name="Wisecaver J.H."/>
            <person name="Long T.M."/>
            <person name="Calvey C.H."/>
            <person name="Aerts A.L."/>
            <person name="Barry K.W."/>
            <person name="Choi C."/>
            <person name="Clum A."/>
            <person name="Coughlan A.Y."/>
            <person name="Deshpande S."/>
            <person name="Douglass A.P."/>
            <person name="Hanson S.J."/>
            <person name="Klenk H.-P."/>
            <person name="LaButti K.M."/>
            <person name="Lapidus A."/>
            <person name="Lindquist E.A."/>
            <person name="Lipzen A.M."/>
            <person name="Meier-Kolthoff J.P."/>
            <person name="Ohm R.A."/>
            <person name="Otillar R.P."/>
            <person name="Pangilinan J.L."/>
            <person name="Peng Y."/>
            <person name="Rokas A."/>
            <person name="Rosa C.A."/>
            <person name="Scheuner C."/>
            <person name="Sibirny A.A."/>
            <person name="Slot J.C."/>
            <person name="Stielow J.B."/>
            <person name="Sun H."/>
            <person name="Kurtzman C.P."/>
            <person name="Blackwell M."/>
            <person name="Grigoriev I.V."/>
            <person name="Jeffries T.W."/>
        </authorList>
    </citation>
    <scope>NUCLEOTIDE SEQUENCE [LARGE SCALE GENOMIC DNA]</scope>
    <source>
        <strain evidence="3 4">NRRL Y-2026</strain>
    </source>
</reference>
<keyword evidence="4" id="KW-1185">Reference proteome</keyword>
<name>A0A1E3NRQ1_9ASCO</name>
<feature type="compositionally biased region" description="Basic and acidic residues" evidence="1">
    <location>
        <begin position="1"/>
        <end position="13"/>
    </location>
</feature>
<dbReference type="Proteomes" id="UP000094455">
    <property type="component" value="Unassembled WGS sequence"/>
</dbReference>
<dbReference type="GeneID" id="30177015"/>
<dbReference type="OrthoDB" id="3993280at2759"/>
<evidence type="ECO:0000256" key="2">
    <source>
        <dbReference type="SAM" id="Phobius"/>
    </source>
</evidence>
<dbReference type="EMBL" id="KV454001">
    <property type="protein sequence ID" value="ODQ48797.1"/>
    <property type="molecule type" value="Genomic_DNA"/>
</dbReference>
<dbReference type="AlphaFoldDB" id="A0A1E3NRQ1"/>
<feature type="region of interest" description="Disordered" evidence="1">
    <location>
        <begin position="1"/>
        <end position="23"/>
    </location>
</feature>